<proteinExistence type="predicted"/>
<protein>
    <submittedName>
        <fullName evidence="2">Uncharacterized protein</fullName>
    </submittedName>
</protein>
<comment type="caution">
    <text evidence="2">The sequence shown here is derived from an EMBL/GenBank/DDBJ whole genome shotgun (WGS) entry which is preliminary data.</text>
</comment>
<feature type="region of interest" description="Disordered" evidence="1">
    <location>
        <begin position="1"/>
        <end position="22"/>
    </location>
</feature>
<reference evidence="2" key="1">
    <citation type="submission" date="2022-06" db="EMBL/GenBank/DDBJ databases">
        <title>CFH 74404 Thermomicrobiaceae sp.</title>
        <authorList>
            <person name="Ming H."/>
            <person name="Li W.-J."/>
            <person name="Zhao Z."/>
        </authorList>
    </citation>
    <scope>NUCLEOTIDE SEQUENCE</scope>
    <source>
        <strain evidence="2">CFH 74404</strain>
    </source>
</reference>
<sequence length="126" mass="13864">MSEASPYTPSGNGTTQAEREALSDEMARTAFQRKVVTHAAAEDVLADAIEFFRARGYRAGRTGRPNQVYVLGGREGILPRVTAEISIQPNVGKARATLVTISGFGPRLQEHLRAFAEHVRAKRRDR</sequence>
<feature type="compositionally biased region" description="Polar residues" evidence="1">
    <location>
        <begin position="1"/>
        <end position="16"/>
    </location>
</feature>
<dbReference type="RefSeq" id="WP_284056772.1">
    <property type="nucleotide sequence ID" value="NZ_JAMSLR010000004.1"/>
</dbReference>
<dbReference type="AlphaFoldDB" id="A0AA41WF74"/>
<organism evidence="2 3">
    <name type="scientific">Thermalbibacter longus</name>
    <dbReference type="NCBI Taxonomy" id="2951981"/>
    <lineage>
        <taxon>Bacteria</taxon>
        <taxon>Pseudomonadati</taxon>
        <taxon>Thermomicrobiota</taxon>
        <taxon>Thermomicrobia</taxon>
        <taxon>Thermomicrobiales</taxon>
        <taxon>Thermomicrobiaceae</taxon>
        <taxon>Thermalbibacter</taxon>
    </lineage>
</organism>
<accession>A0AA41WF74</accession>
<dbReference type="EMBL" id="JAMSLR010000004">
    <property type="protein sequence ID" value="MCM8748993.1"/>
    <property type="molecule type" value="Genomic_DNA"/>
</dbReference>
<evidence type="ECO:0000313" key="2">
    <source>
        <dbReference type="EMBL" id="MCM8748993.1"/>
    </source>
</evidence>
<keyword evidence="3" id="KW-1185">Reference proteome</keyword>
<evidence type="ECO:0000256" key="1">
    <source>
        <dbReference type="SAM" id="MobiDB-lite"/>
    </source>
</evidence>
<dbReference type="Proteomes" id="UP001165306">
    <property type="component" value="Unassembled WGS sequence"/>
</dbReference>
<gene>
    <name evidence="2" type="ORF">NET02_07550</name>
</gene>
<name>A0AA41WF74_9BACT</name>
<evidence type="ECO:0000313" key="3">
    <source>
        <dbReference type="Proteomes" id="UP001165306"/>
    </source>
</evidence>